<keyword evidence="2" id="KW-0472">Membrane</keyword>
<keyword evidence="2" id="KW-1133">Transmembrane helix</keyword>
<dbReference type="EMBL" id="AWSD01000050">
    <property type="protein sequence ID" value="ERH21741.1"/>
    <property type="molecule type" value="Genomic_DNA"/>
</dbReference>
<feature type="region of interest" description="Disordered" evidence="1">
    <location>
        <begin position="299"/>
        <end position="325"/>
    </location>
</feature>
<evidence type="ECO:0000256" key="2">
    <source>
        <dbReference type="SAM" id="Phobius"/>
    </source>
</evidence>
<sequence>MTPGWSATATLPTQATSTTTGLCSPKADRTVMLNTAANWATIVSAVPVAIAAIVFLLRTVPTAIRQPRGLRLALEPAIGNPGCCVHVTNYGPVEHFISRAGAMPARLRPRWSVCTRRINPKGDLRKSLAVSTVWATIDQTIEPGRHLSPNVPQQFPADRELRDYELESQRVVTTRYYSWLKQDRPGGPLPLVPYVLLGDGSVVLGKKTRITPPPQCLAEEPLCACGHAITQHALRKRRRLAPSMTMYRHCEECWCLWFRQSDKQSDANKIISSTTALKTATLPHESRIIEDSVIGEAVEDIAKTDSPPAHNAPYGQSATDLKESR</sequence>
<dbReference type="HOGENOM" id="CLU_854265_0_0_11"/>
<feature type="region of interest" description="Disordered" evidence="1">
    <location>
        <begin position="1"/>
        <end position="21"/>
    </location>
</feature>
<protein>
    <submittedName>
        <fullName evidence="3">Uncharacterized protein</fullName>
    </submittedName>
</protein>
<evidence type="ECO:0000313" key="4">
    <source>
        <dbReference type="Proteomes" id="UP000016498"/>
    </source>
</evidence>
<evidence type="ECO:0000313" key="3">
    <source>
        <dbReference type="EMBL" id="ERH21741.1"/>
    </source>
</evidence>
<feature type="transmembrane region" description="Helical" evidence="2">
    <location>
        <begin position="36"/>
        <end position="57"/>
    </location>
</feature>
<gene>
    <name evidence="3" type="ORF">HMPREF1549_00497</name>
</gene>
<evidence type="ECO:0000256" key="1">
    <source>
        <dbReference type="SAM" id="MobiDB-lite"/>
    </source>
</evidence>
<dbReference type="AlphaFoldDB" id="U1QHM6"/>
<feature type="compositionally biased region" description="Low complexity" evidence="1">
    <location>
        <begin position="7"/>
        <end position="20"/>
    </location>
</feature>
<keyword evidence="2" id="KW-0812">Transmembrane</keyword>
<accession>U1QHM6</accession>
<comment type="caution">
    <text evidence="3">The sequence shown here is derived from an EMBL/GenBank/DDBJ whole genome shotgun (WGS) entry which is preliminary data.</text>
</comment>
<name>U1QHM6_9ACTO</name>
<reference evidence="3 4" key="1">
    <citation type="submission" date="2013-06" db="EMBL/GenBank/DDBJ databases">
        <authorList>
            <person name="Weinstock G."/>
            <person name="Sodergren E."/>
            <person name="Lobos E.A."/>
            <person name="Fulton L."/>
            <person name="Fulton R."/>
            <person name="Courtney L."/>
            <person name="Fronick C."/>
            <person name="O'Laughlin M."/>
            <person name="Godfrey J."/>
            <person name="Wilson R.M."/>
            <person name="Miner T."/>
            <person name="Farmer C."/>
            <person name="Delehaunty K."/>
            <person name="Cordes M."/>
            <person name="Minx P."/>
            <person name="Tomlinson C."/>
            <person name="Chen J."/>
            <person name="Wollam A."/>
            <person name="Pepin K.H."/>
            <person name="Bhonagiri V."/>
            <person name="Zhang X."/>
            <person name="Warren W."/>
            <person name="Mitreva M."/>
            <person name="Mardis E.R."/>
            <person name="Wilson R.K."/>
        </authorList>
    </citation>
    <scope>NUCLEOTIDE SEQUENCE [LARGE SCALE GENOMIC DNA]</scope>
    <source>
        <strain evidence="3 4">F0510</strain>
    </source>
</reference>
<proteinExistence type="predicted"/>
<organism evidence="3 4">
    <name type="scientific">Actinomyces johnsonii F0510</name>
    <dbReference type="NCBI Taxonomy" id="1227262"/>
    <lineage>
        <taxon>Bacteria</taxon>
        <taxon>Bacillati</taxon>
        <taxon>Actinomycetota</taxon>
        <taxon>Actinomycetes</taxon>
        <taxon>Actinomycetales</taxon>
        <taxon>Actinomycetaceae</taxon>
        <taxon>Actinomyces</taxon>
    </lineage>
</organism>
<dbReference type="Proteomes" id="UP000016498">
    <property type="component" value="Unassembled WGS sequence"/>
</dbReference>